<dbReference type="Proteomes" id="UP000006890">
    <property type="component" value="Chromosome"/>
</dbReference>
<protein>
    <recommendedName>
        <fullName evidence="3">Zinc ribbon domain-containing protein</fullName>
    </recommendedName>
</protein>
<organism evidence="1 2">
    <name type="scientific">Caldicellulosiruptor hydrothermalis (strain DSM 18901 / VKM B-2411 / 108)</name>
    <dbReference type="NCBI Taxonomy" id="632292"/>
    <lineage>
        <taxon>Bacteria</taxon>
        <taxon>Bacillati</taxon>
        <taxon>Bacillota</taxon>
        <taxon>Bacillota incertae sedis</taxon>
        <taxon>Caldicellulosiruptorales</taxon>
        <taxon>Caldicellulosiruptoraceae</taxon>
        <taxon>Caldicellulosiruptor</taxon>
    </lineage>
</organism>
<dbReference type="OrthoDB" id="1787331at2"/>
<name>E4QDR2_CALH1</name>
<accession>E4QDR2</accession>
<evidence type="ECO:0000313" key="2">
    <source>
        <dbReference type="Proteomes" id="UP000006890"/>
    </source>
</evidence>
<proteinExistence type="predicted"/>
<dbReference type="STRING" id="632292.Calhy_0742"/>
<reference evidence="1 2" key="2">
    <citation type="journal article" date="2011" name="J. Bacteriol.">
        <title>Complete genome sequences for the anaerobic, extremely thermophilic plant biomass-degrading bacteria Caldicellulosiruptor hydrothermalis, Caldicellulosiruptor kristjanssonii, Caldicellulosiruptor kronotskyensis, Caldicellulosiruptor owensenis, and Caldicellulosiruptor lactoaceticus.</title>
        <authorList>
            <person name="Blumer-Schuette S.E."/>
            <person name="Ozdemir I."/>
            <person name="Mistry D."/>
            <person name="Lucas S."/>
            <person name="Lapidus A."/>
            <person name="Cheng J.F."/>
            <person name="Goodwin L.A."/>
            <person name="Pitluck S."/>
            <person name="Land M.L."/>
            <person name="Hauser L.J."/>
            <person name="Woyke T."/>
            <person name="Mikhailova N."/>
            <person name="Pati A."/>
            <person name="Kyrpides N.C."/>
            <person name="Ivanova N."/>
            <person name="Detter J.C."/>
            <person name="Walston-Davenport K."/>
            <person name="Han S."/>
            <person name="Adams M.W."/>
            <person name="Kelly R.M."/>
        </authorList>
    </citation>
    <scope>NUCLEOTIDE SEQUENCE [LARGE SCALE GENOMIC DNA]</scope>
    <source>
        <strain evidence="2">DSM 18901 / VKM B-2411 / 108</strain>
    </source>
</reference>
<keyword evidence="2" id="KW-1185">Reference proteome</keyword>
<sequence>MSNNLDPDIFKTYIRFNCFVCDQSFNVELKNLPHKDSLSCPNCGQPMDNKAFQNIKDAAKLINEAIELLDKGNEYDKGWNFYLHWDKANPLPKKPDPYRIFYEKSLD</sequence>
<evidence type="ECO:0008006" key="3">
    <source>
        <dbReference type="Google" id="ProtNLM"/>
    </source>
</evidence>
<dbReference type="EMBL" id="CP002219">
    <property type="protein sequence ID" value="ADQ06479.1"/>
    <property type="molecule type" value="Genomic_DNA"/>
</dbReference>
<dbReference type="AlphaFoldDB" id="E4QDR2"/>
<evidence type="ECO:0000313" key="1">
    <source>
        <dbReference type="EMBL" id="ADQ06479.1"/>
    </source>
</evidence>
<gene>
    <name evidence="1" type="ordered locus">Calhy_0742</name>
</gene>
<reference key="1">
    <citation type="submission" date="2010-09" db="EMBL/GenBank/DDBJ databases">
        <title>Complete sequence of Caldicellulosiruptor hydrothermalis 108.</title>
        <authorList>
            <consortium name="US DOE Joint Genome Institute"/>
            <person name="Lucas S."/>
            <person name="Copeland A."/>
            <person name="Lapidus A."/>
            <person name="Cheng J.-F."/>
            <person name="Bruce D."/>
            <person name="Goodwin L."/>
            <person name="Pitluck S."/>
            <person name="Davenport K."/>
            <person name="Detter J.C."/>
            <person name="Han C."/>
            <person name="Tapia R."/>
            <person name="Land M."/>
            <person name="Hauser L."/>
            <person name="Chang Y.-J."/>
            <person name="Jeffries C."/>
            <person name="Kyrpides N."/>
            <person name="Ivanova N."/>
            <person name="Mikhailova N."/>
            <person name="Blumer-Schuette S.E."/>
            <person name="Kelly R.M."/>
            <person name="Woyke T."/>
        </authorList>
    </citation>
    <scope>NUCLEOTIDE SEQUENCE</scope>
    <source>
        <strain>108</strain>
    </source>
</reference>
<dbReference type="HOGENOM" id="CLU_156365_0_0_9"/>
<dbReference type="KEGG" id="chd:Calhy_0742"/>
<dbReference type="RefSeq" id="WP_013402679.1">
    <property type="nucleotide sequence ID" value="NC_014652.1"/>
</dbReference>